<evidence type="ECO:0000313" key="2">
    <source>
        <dbReference type="EMBL" id="KTD23227.1"/>
    </source>
</evidence>
<keyword evidence="3" id="KW-1185">Reference proteome</keyword>
<dbReference type="PANTHER" id="PTHR35177:SF2">
    <property type="entry name" value="HYDROGENASE MATURATION FACTOR HYBG"/>
    <property type="match status" value="1"/>
</dbReference>
<name>A0A0W0VSV9_9GAMM</name>
<dbReference type="Pfam" id="PF01455">
    <property type="entry name" value="HupF_HypC"/>
    <property type="match status" value="1"/>
</dbReference>
<dbReference type="OrthoDB" id="9806017at2"/>
<organism evidence="2 3">
    <name type="scientific">Legionella londiniensis</name>
    <dbReference type="NCBI Taxonomy" id="45068"/>
    <lineage>
        <taxon>Bacteria</taxon>
        <taxon>Pseudomonadati</taxon>
        <taxon>Pseudomonadota</taxon>
        <taxon>Gammaproteobacteria</taxon>
        <taxon>Legionellales</taxon>
        <taxon>Legionellaceae</taxon>
        <taxon>Legionella</taxon>
    </lineage>
</organism>
<dbReference type="Proteomes" id="UP000054997">
    <property type="component" value="Unassembled WGS sequence"/>
</dbReference>
<dbReference type="PATRIC" id="fig|45068.5.peg.118"/>
<accession>A0A0W0VSV9</accession>
<dbReference type="STRING" id="45068.Llon_0112"/>
<dbReference type="PRINTS" id="PR00445">
    <property type="entry name" value="HUPFHYPC"/>
</dbReference>
<reference evidence="2 3" key="1">
    <citation type="submission" date="2015-11" db="EMBL/GenBank/DDBJ databases">
        <title>Genomic analysis of 38 Legionella species identifies large and diverse effector repertoires.</title>
        <authorList>
            <person name="Burstein D."/>
            <person name="Amaro F."/>
            <person name="Zusman T."/>
            <person name="Lifshitz Z."/>
            <person name="Cohen O."/>
            <person name="Gilbert J.A."/>
            <person name="Pupko T."/>
            <person name="Shuman H.A."/>
            <person name="Segal G."/>
        </authorList>
    </citation>
    <scope>NUCLEOTIDE SEQUENCE [LARGE SCALE GENOMIC DNA]</scope>
    <source>
        <strain evidence="2 3">ATCC 49505</strain>
    </source>
</reference>
<comment type="caution">
    <text evidence="2">The sequence shown here is derived from an EMBL/GenBank/DDBJ whole genome shotgun (WGS) entry which is preliminary data.</text>
</comment>
<dbReference type="InterPro" id="IPR001109">
    <property type="entry name" value="Hydrogenase_HupF/HypC"/>
</dbReference>
<dbReference type="GO" id="GO:1902670">
    <property type="term" value="F:carbon dioxide binding"/>
    <property type="evidence" value="ECO:0007669"/>
    <property type="project" value="TreeGrafter"/>
</dbReference>
<dbReference type="AlphaFoldDB" id="A0A0W0VSV9"/>
<dbReference type="PROSITE" id="PS01097">
    <property type="entry name" value="HUPF_HYPC"/>
    <property type="match status" value="1"/>
</dbReference>
<dbReference type="GO" id="GO:0051604">
    <property type="term" value="P:protein maturation"/>
    <property type="evidence" value="ECO:0007669"/>
    <property type="project" value="TreeGrafter"/>
</dbReference>
<dbReference type="GO" id="GO:0005506">
    <property type="term" value="F:iron ion binding"/>
    <property type="evidence" value="ECO:0007669"/>
    <property type="project" value="TreeGrafter"/>
</dbReference>
<dbReference type="InterPro" id="IPR019812">
    <property type="entry name" value="Hydgase_assmbl_chp_CS"/>
</dbReference>
<dbReference type="RefSeq" id="WP_058528130.1">
    <property type="nucleotide sequence ID" value="NZ_CAAAHZ010000005.1"/>
</dbReference>
<dbReference type="NCBIfam" id="TIGR00074">
    <property type="entry name" value="hypC_hupF"/>
    <property type="match status" value="1"/>
</dbReference>
<dbReference type="SUPFAM" id="SSF159127">
    <property type="entry name" value="HupF/HypC-like"/>
    <property type="match status" value="1"/>
</dbReference>
<protein>
    <submittedName>
        <fullName evidence="2">Hydrogenase expression/formation protein HypC</fullName>
    </submittedName>
</protein>
<sequence length="76" mass="8201">MCLAIPVQVTRILSPSRALANIGGIEKEISLALIDEVHVGDYVILHVGYALTRLNEAEAKKTLALFNELAEGGENQ</sequence>
<dbReference type="EMBL" id="LNYK01000001">
    <property type="protein sequence ID" value="KTD23227.1"/>
    <property type="molecule type" value="Genomic_DNA"/>
</dbReference>
<dbReference type="PANTHER" id="PTHR35177">
    <property type="entry name" value="HYDROGENASE MATURATION FACTOR HYBG"/>
    <property type="match status" value="1"/>
</dbReference>
<evidence type="ECO:0000256" key="1">
    <source>
        <dbReference type="ARBA" id="ARBA00006018"/>
    </source>
</evidence>
<dbReference type="FunFam" id="2.30.30.140:FF:000022">
    <property type="entry name" value="Hydrogenase assembly chaperone HybG"/>
    <property type="match status" value="1"/>
</dbReference>
<comment type="similarity">
    <text evidence="1">Belongs to the HupF/HypC family.</text>
</comment>
<evidence type="ECO:0000313" key="3">
    <source>
        <dbReference type="Proteomes" id="UP000054997"/>
    </source>
</evidence>
<dbReference type="Gene3D" id="2.30.30.140">
    <property type="match status" value="1"/>
</dbReference>
<proteinExistence type="inferred from homology"/>
<gene>
    <name evidence="2" type="primary">hypC</name>
    <name evidence="2" type="ORF">Llon_0112</name>
</gene>